<dbReference type="CDD" id="cd01647">
    <property type="entry name" value="RT_LTR"/>
    <property type="match status" value="1"/>
</dbReference>
<evidence type="ECO:0000259" key="8">
    <source>
        <dbReference type="PROSITE" id="PS50994"/>
    </source>
</evidence>
<dbReference type="SUPFAM" id="SSF53098">
    <property type="entry name" value="Ribonuclease H-like"/>
    <property type="match status" value="1"/>
</dbReference>
<evidence type="ECO:0000313" key="10">
    <source>
        <dbReference type="Proteomes" id="UP000198372"/>
    </source>
</evidence>
<dbReference type="InterPro" id="IPR001584">
    <property type="entry name" value="Integrase_cat-core"/>
</dbReference>
<dbReference type="Pfam" id="PF00078">
    <property type="entry name" value="RVT_1"/>
    <property type="match status" value="1"/>
</dbReference>
<keyword evidence="1" id="KW-0808">Transferase</keyword>
<keyword evidence="5" id="KW-0378">Hydrolase</keyword>
<reference evidence="10" key="1">
    <citation type="submission" date="2016-09" db="EMBL/GenBank/DDBJ databases">
        <authorList>
            <person name="Jeantristanb JTB J.-T."/>
            <person name="Ricardo R."/>
        </authorList>
    </citation>
    <scope>NUCLEOTIDE SEQUENCE [LARGE SCALE GENOMIC DNA]</scope>
</reference>
<dbReference type="InterPro" id="IPR043128">
    <property type="entry name" value="Rev_trsase/Diguanyl_cyclase"/>
</dbReference>
<dbReference type="PROSITE" id="PS50994">
    <property type="entry name" value="INTEGRASE"/>
    <property type="match status" value="1"/>
</dbReference>
<dbReference type="Pfam" id="PF22936">
    <property type="entry name" value="Pol_BBD"/>
    <property type="match status" value="1"/>
</dbReference>
<dbReference type="Gene3D" id="3.10.10.10">
    <property type="entry name" value="HIV Type 1 Reverse Transcriptase, subunit A, domain 1"/>
    <property type="match status" value="1"/>
</dbReference>
<evidence type="ECO:0000256" key="6">
    <source>
        <dbReference type="ARBA" id="ARBA00022884"/>
    </source>
</evidence>
<dbReference type="GO" id="GO:0016779">
    <property type="term" value="F:nucleotidyltransferase activity"/>
    <property type="evidence" value="ECO:0007669"/>
    <property type="project" value="UniProtKB-KW"/>
</dbReference>
<sequence>MLLLHMDEELSQGLRLSNVIKGMGLSPDELDASILKADVTPTQPDFDYQTFDTEARRIWQVISATRALVKATAQASTRFGRPPPMTNTVKPPRTSTSLSASSPSKIRPPPMTDCERAFLKSNRGCFKCRKINAGHMSDGCTNWATSACKVPAGWQQGPVSPDQLVSITNANANIEDEGKQLHCLDNDKYDNGTDDERCEPISLSVKLTTDDGPVLQALVDMGASASFIADKEVDKLRLTRRKLQVPTSVSVAIQNHKVLHPVTEFVCVPLCTSNGRWSTHHVVLKIAPLMSLRVVLGCPFLKRHNILVDCKQHQVLAPDPSLSGERIDLMDEPEKEKWSEGAVRASIRACLAHLKEQQAEESRLRALESAFRKEFSDRFPADIPPVLQYKLKVRHHIALKPGMKTPRQPTYGTPMRWCTAWRRLLDQHLAAGRLCLSLSEYSLPAFIIPKKGMDMDLSIMPRWVNNYWILNAATVPDRTPLPLPDEILSVSARACFWSKIDMTNSFFQTKMAKEDIPKTAVATPWGLFEWVVMPMGLSNAPATHQHRVNEALLNLIGKSCFVYLDDITIFSNTIEEHQTHVREVLKALRWADLYCSPKMTELFMTLCDFLGHVISQNGIAADQSKVDRIMEWPRPRTVTELRGFLGLVQYLRKFINGLAQHTKPLSDLTSKNANVQLMWGPINHTELADPLWVMTDASNVGIGAILLQGQDWRKAHPVCPNEEAKKKWYNQPRSNHPRPSNKPAAQAQFALTADDVPDEGPSISFAAASFLSATSDVSSLLLDSAASHHMVNDSSAFVELHKTSSIRIGGVGGALSLQGKGIIELISSTGDRIRLSDVFFVPGCPANLISMFALIKDGITPSFTLDGWLSLVRGGKCICTGMAKADRLFHLDAHLCMHTALVAARAPKVPLLTLHHRLGHCSLSTLRKLANSNQVKGIEWTYSANDCNDFQCDACMAHKLPFPLSESYASLPLGLVHSDLLMFPKPSVSGRCYLITFIDDFSHKAWAFPLLRKSNALAAFQRWKAEVENSSGAKIKTLRSNNGGEYTAFDKFCAEQGIRRNKSVPYTPEQNGRAERLNRLIVKGVLALLHNSGLPAHLWEEVTQYYLDCKNLTPHAGLNGDIPNAIWHGKPQDLSRLRTFGCRAWATVPQHEHTKLEPKGTPLIFVV</sequence>
<evidence type="ECO:0000256" key="3">
    <source>
        <dbReference type="ARBA" id="ARBA00022722"/>
    </source>
</evidence>
<keyword evidence="2" id="KW-0548">Nucleotidyltransferase</keyword>
<dbReference type="Pfam" id="PF08284">
    <property type="entry name" value="RVP_2"/>
    <property type="match status" value="1"/>
</dbReference>
<dbReference type="GO" id="GO:0015074">
    <property type="term" value="P:DNA integration"/>
    <property type="evidence" value="ECO:0007669"/>
    <property type="project" value="InterPro"/>
</dbReference>
<dbReference type="GO" id="GO:0005634">
    <property type="term" value="C:nucleus"/>
    <property type="evidence" value="ECO:0007669"/>
    <property type="project" value="UniProtKB-ARBA"/>
</dbReference>
<dbReference type="PANTHER" id="PTHR37984:SF5">
    <property type="entry name" value="PROTEIN NYNRIN-LIKE"/>
    <property type="match status" value="1"/>
</dbReference>
<dbReference type="Pfam" id="PF00665">
    <property type="entry name" value="rve"/>
    <property type="match status" value="1"/>
</dbReference>
<name>A0A238F9U3_9BASI</name>
<feature type="region of interest" description="Disordered" evidence="7">
    <location>
        <begin position="77"/>
        <end position="111"/>
    </location>
</feature>
<dbReference type="InterPro" id="IPR036397">
    <property type="entry name" value="RNaseH_sf"/>
</dbReference>
<dbReference type="GO" id="GO:0003723">
    <property type="term" value="F:RNA binding"/>
    <property type="evidence" value="ECO:0007669"/>
    <property type="project" value="UniProtKB-KW"/>
</dbReference>
<protein>
    <submittedName>
        <fullName evidence="9">BQ2448_3404 protein</fullName>
    </submittedName>
</protein>
<keyword evidence="4" id="KW-0645">Protease</keyword>
<evidence type="ECO:0000256" key="5">
    <source>
        <dbReference type="ARBA" id="ARBA00022759"/>
    </source>
</evidence>
<dbReference type="InterPro" id="IPR021109">
    <property type="entry name" value="Peptidase_aspartic_dom_sf"/>
</dbReference>
<dbReference type="InterPro" id="IPR012337">
    <property type="entry name" value="RNaseH-like_sf"/>
</dbReference>
<dbReference type="AlphaFoldDB" id="A0A238F9U3"/>
<feature type="domain" description="Integrase catalytic" evidence="8">
    <location>
        <begin position="968"/>
        <end position="1131"/>
    </location>
</feature>
<keyword evidence="4" id="KW-0064">Aspartyl protease</keyword>
<dbReference type="PANTHER" id="PTHR37984">
    <property type="entry name" value="PROTEIN CBG26694"/>
    <property type="match status" value="1"/>
</dbReference>
<keyword evidence="5" id="KW-0255">Endonuclease</keyword>
<evidence type="ECO:0000313" key="9">
    <source>
        <dbReference type="EMBL" id="SCV70642.1"/>
    </source>
</evidence>
<dbReference type="CDD" id="cd00303">
    <property type="entry name" value="retropepsin_like"/>
    <property type="match status" value="1"/>
</dbReference>
<dbReference type="GO" id="GO:0004519">
    <property type="term" value="F:endonuclease activity"/>
    <property type="evidence" value="ECO:0007669"/>
    <property type="project" value="UniProtKB-KW"/>
</dbReference>
<evidence type="ECO:0000256" key="7">
    <source>
        <dbReference type="SAM" id="MobiDB-lite"/>
    </source>
</evidence>
<dbReference type="InterPro" id="IPR000477">
    <property type="entry name" value="RT_dom"/>
</dbReference>
<dbReference type="Gene3D" id="3.30.70.270">
    <property type="match status" value="2"/>
</dbReference>
<proteinExistence type="predicted"/>
<dbReference type="Proteomes" id="UP000198372">
    <property type="component" value="Unassembled WGS sequence"/>
</dbReference>
<accession>A0A238F9U3</accession>
<dbReference type="SUPFAM" id="SSF56672">
    <property type="entry name" value="DNA/RNA polymerases"/>
    <property type="match status" value="1"/>
</dbReference>
<keyword evidence="3" id="KW-0540">Nuclease</keyword>
<dbReference type="STRING" id="269621.A0A238F9U3"/>
<dbReference type="InterPro" id="IPR043502">
    <property type="entry name" value="DNA/RNA_pol_sf"/>
</dbReference>
<keyword evidence="6" id="KW-0694">RNA-binding</keyword>
<dbReference type="InterPro" id="IPR054722">
    <property type="entry name" value="PolX-like_BBD"/>
</dbReference>
<evidence type="ECO:0000256" key="1">
    <source>
        <dbReference type="ARBA" id="ARBA00022679"/>
    </source>
</evidence>
<dbReference type="Gene3D" id="2.40.70.10">
    <property type="entry name" value="Acid Proteases"/>
    <property type="match status" value="1"/>
</dbReference>
<dbReference type="Gene3D" id="3.30.420.10">
    <property type="entry name" value="Ribonuclease H-like superfamily/Ribonuclease H"/>
    <property type="match status" value="1"/>
</dbReference>
<keyword evidence="10" id="KW-1185">Reference proteome</keyword>
<evidence type="ECO:0000256" key="2">
    <source>
        <dbReference type="ARBA" id="ARBA00022695"/>
    </source>
</evidence>
<dbReference type="OrthoDB" id="5599418at2759"/>
<feature type="compositionally biased region" description="Low complexity" evidence="7">
    <location>
        <begin position="91"/>
        <end position="104"/>
    </location>
</feature>
<dbReference type="InterPro" id="IPR050951">
    <property type="entry name" value="Retrovirus_Pol_polyprotein"/>
</dbReference>
<dbReference type="EMBL" id="FMSP01000006">
    <property type="protein sequence ID" value="SCV70642.1"/>
    <property type="molecule type" value="Genomic_DNA"/>
</dbReference>
<evidence type="ECO:0000256" key="4">
    <source>
        <dbReference type="ARBA" id="ARBA00022750"/>
    </source>
</evidence>
<dbReference type="GO" id="GO:0004190">
    <property type="term" value="F:aspartic-type endopeptidase activity"/>
    <property type="evidence" value="ECO:0007669"/>
    <property type="project" value="UniProtKB-KW"/>
</dbReference>
<organism evidence="9 10">
    <name type="scientific">Microbotryum intermedium</name>
    <dbReference type="NCBI Taxonomy" id="269621"/>
    <lineage>
        <taxon>Eukaryota</taxon>
        <taxon>Fungi</taxon>
        <taxon>Dikarya</taxon>
        <taxon>Basidiomycota</taxon>
        <taxon>Pucciniomycotina</taxon>
        <taxon>Microbotryomycetes</taxon>
        <taxon>Microbotryales</taxon>
        <taxon>Microbotryaceae</taxon>
        <taxon>Microbotryum</taxon>
    </lineage>
</organism>
<gene>
    <name evidence="9" type="ORF">BQ2448_3404</name>
</gene>